<dbReference type="Proteomes" id="UP001177140">
    <property type="component" value="Unassembled WGS sequence"/>
</dbReference>
<keyword evidence="4 10" id="KW-0812">Transmembrane</keyword>
<feature type="transmembrane region" description="Helical" evidence="10">
    <location>
        <begin position="148"/>
        <end position="167"/>
    </location>
</feature>
<evidence type="ECO:0000313" key="12">
    <source>
        <dbReference type="Proteomes" id="UP001177140"/>
    </source>
</evidence>
<feature type="transmembrane region" description="Helical" evidence="10">
    <location>
        <begin position="124"/>
        <end position="142"/>
    </location>
</feature>
<evidence type="ECO:0000256" key="9">
    <source>
        <dbReference type="SAM" id="MobiDB-lite"/>
    </source>
</evidence>
<feature type="transmembrane region" description="Helical" evidence="10">
    <location>
        <begin position="210"/>
        <end position="231"/>
    </location>
</feature>
<evidence type="ECO:0000256" key="10">
    <source>
        <dbReference type="SAM" id="Phobius"/>
    </source>
</evidence>
<evidence type="ECO:0000256" key="6">
    <source>
        <dbReference type="ARBA" id="ARBA00023065"/>
    </source>
</evidence>
<name>A0AA42AZ52_PAPNU</name>
<keyword evidence="3" id="KW-0813">Transport</keyword>
<comment type="caution">
    <text evidence="11">The sequence shown here is derived from an EMBL/GenBank/DDBJ whole genome shotgun (WGS) entry which is preliminary data.</text>
</comment>
<protein>
    <recommendedName>
        <fullName evidence="13">Aluminum-activated malate transporter 10-like</fullName>
    </recommendedName>
</protein>
<keyword evidence="12" id="KW-1185">Reference proteome</keyword>
<evidence type="ECO:0000256" key="1">
    <source>
        <dbReference type="ARBA" id="ARBA00004141"/>
    </source>
</evidence>
<evidence type="ECO:0008006" key="13">
    <source>
        <dbReference type="Google" id="ProtNLM"/>
    </source>
</evidence>
<keyword evidence="8" id="KW-0407">Ion channel</keyword>
<organism evidence="11 12">
    <name type="scientific">Papaver nudicaule</name>
    <name type="common">Iceland poppy</name>
    <dbReference type="NCBI Taxonomy" id="74823"/>
    <lineage>
        <taxon>Eukaryota</taxon>
        <taxon>Viridiplantae</taxon>
        <taxon>Streptophyta</taxon>
        <taxon>Embryophyta</taxon>
        <taxon>Tracheophyta</taxon>
        <taxon>Spermatophyta</taxon>
        <taxon>Magnoliopsida</taxon>
        <taxon>Ranunculales</taxon>
        <taxon>Papaveraceae</taxon>
        <taxon>Papaveroideae</taxon>
        <taxon>Papaver</taxon>
    </lineage>
</organism>
<dbReference type="InterPro" id="IPR020966">
    <property type="entry name" value="ALMT"/>
</dbReference>
<dbReference type="GO" id="GO:0016020">
    <property type="term" value="C:membrane"/>
    <property type="evidence" value="ECO:0007669"/>
    <property type="project" value="UniProtKB-SubCell"/>
</dbReference>
<dbReference type="AlphaFoldDB" id="A0AA42AZ52"/>
<evidence type="ECO:0000256" key="5">
    <source>
        <dbReference type="ARBA" id="ARBA00022989"/>
    </source>
</evidence>
<feature type="compositionally biased region" description="Basic and acidic residues" evidence="9">
    <location>
        <begin position="491"/>
        <end position="500"/>
    </location>
</feature>
<evidence type="ECO:0000256" key="8">
    <source>
        <dbReference type="ARBA" id="ARBA00023303"/>
    </source>
</evidence>
<evidence type="ECO:0000256" key="3">
    <source>
        <dbReference type="ARBA" id="ARBA00022448"/>
    </source>
</evidence>
<evidence type="ECO:0000256" key="4">
    <source>
        <dbReference type="ARBA" id="ARBA00022692"/>
    </source>
</evidence>
<feature type="transmembrane region" description="Helical" evidence="10">
    <location>
        <begin position="98"/>
        <end position="117"/>
    </location>
</feature>
<keyword evidence="5 10" id="KW-1133">Transmembrane helix</keyword>
<reference evidence="11" key="1">
    <citation type="submission" date="2022-03" db="EMBL/GenBank/DDBJ databases">
        <title>A functionally conserved STORR gene fusion in Papaver species that diverged 16.8 million years ago.</title>
        <authorList>
            <person name="Catania T."/>
        </authorList>
    </citation>
    <scope>NUCLEOTIDE SEQUENCE</scope>
    <source>
        <strain evidence="11">S-191538</strain>
    </source>
</reference>
<dbReference type="EMBL" id="JAJJMA010271592">
    <property type="protein sequence ID" value="MCL7045598.1"/>
    <property type="molecule type" value="Genomic_DNA"/>
</dbReference>
<feature type="transmembrane region" description="Helical" evidence="10">
    <location>
        <begin position="68"/>
        <end position="86"/>
    </location>
</feature>
<dbReference type="Pfam" id="PF11744">
    <property type="entry name" value="ALMT"/>
    <property type="match status" value="1"/>
</dbReference>
<keyword evidence="7 10" id="KW-0472">Membrane</keyword>
<feature type="region of interest" description="Disordered" evidence="9">
    <location>
        <begin position="474"/>
        <end position="507"/>
    </location>
</feature>
<evidence type="ECO:0000256" key="7">
    <source>
        <dbReference type="ARBA" id="ARBA00023136"/>
    </source>
</evidence>
<dbReference type="PANTHER" id="PTHR31086">
    <property type="entry name" value="ALUMINUM-ACTIVATED MALATE TRANSPORTER 10"/>
    <property type="match status" value="1"/>
</dbReference>
<comment type="similarity">
    <text evidence="2">Belongs to the aromatic acid exporter (TC 2.A.85) family.</text>
</comment>
<dbReference type="GO" id="GO:0015743">
    <property type="term" value="P:malate transport"/>
    <property type="evidence" value="ECO:0007669"/>
    <property type="project" value="InterPro"/>
</dbReference>
<gene>
    <name evidence="11" type="ORF">MKW94_004986</name>
</gene>
<proteinExistence type="inferred from homology"/>
<feature type="transmembrane region" description="Helical" evidence="10">
    <location>
        <begin position="179"/>
        <end position="198"/>
    </location>
</feature>
<comment type="subcellular location">
    <subcellularLocation>
        <location evidence="1">Membrane</location>
        <topology evidence="1">Multi-pass membrane protein</topology>
    </subcellularLocation>
</comment>
<keyword evidence="6" id="KW-0406">Ion transport</keyword>
<sequence length="507" mass="56678">MVNNKGSASGLEWRVKMSDGSMEVLVPETSFLQRAGLRWGSVLLRLLFSFQNFFKKAWELGVDDPRKFIHCLKVGLALSVVSLFYYMRPLYDGVGGNAMWAVMTVVVVFEFTVGSTLYKCINRIVGTSLAGVLAIGVHWVASKSGEKFEPVILGASVFLLAISATFSRFIPTIKARFDYGAMIFILTFSLVSVSGYRVDKLFDLAQQRLSTIAIGTALCLLVSMLIWPVWAGKDLHDLIIRNMEKLADSIDGGIAEYFTDNSNTDDQDKKDSRQKLQGYKCILNSKATEDSLANFARWEPAHGNFGFRHPWTRYLKIGAMMRNCAYCVEALGCCMNSDIKANECTKKHLSEVCMKLSSHSSMVLKELVVVTKSMTKSTVIDFLVGQMNSTVEDLQTTIKSLPTQYSPPSTGLEAHDEDKEKKDNPIISPIIVPFVDVIPLVTLSSLLIEITIRIEKIVEAVDELSTMADFRAENEKKKNQLKQNQTNPDNENEKQSDQETMKTLQMV</sequence>
<evidence type="ECO:0000313" key="11">
    <source>
        <dbReference type="EMBL" id="MCL7045598.1"/>
    </source>
</evidence>
<evidence type="ECO:0000256" key="2">
    <source>
        <dbReference type="ARBA" id="ARBA00007079"/>
    </source>
</evidence>
<accession>A0AA42AZ52</accession>
<dbReference type="GO" id="GO:0034220">
    <property type="term" value="P:monoatomic ion transmembrane transport"/>
    <property type="evidence" value="ECO:0007669"/>
    <property type="project" value="UniProtKB-KW"/>
</dbReference>